<dbReference type="Proteomes" id="UP000318437">
    <property type="component" value="Unassembled WGS sequence"/>
</dbReference>
<keyword evidence="2" id="KW-1185">Reference proteome</keyword>
<proteinExistence type="predicted"/>
<sequence length="51" mass="5911">MHSTRLVAEVHGRSNQDEYAVDWRNDRELFSAGLKSAMVFWDGTHAEKTFL</sequence>
<reference evidence="1 2" key="1">
    <citation type="submission" date="2019-02" db="EMBL/GenBank/DDBJ databases">
        <title>Deep-cultivation of Planctomycetes and their phenomic and genomic characterization uncovers novel biology.</title>
        <authorList>
            <person name="Wiegand S."/>
            <person name="Jogler M."/>
            <person name="Boedeker C."/>
            <person name="Pinto D."/>
            <person name="Vollmers J."/>
            <person name="Rivas-Marin E."/>
            <person name="Kohn T."/>
            <person name="Peeters S.H."/>
            <person name="Heuer A."/>
            <person name="Rast P."/>
            <person name="Oberbeckmann S."/>
            <person name="Bunk B."/>
            <person name="Jeske O."/>
            <person name="Meyerdierks A."/>
            <person name="Storesund J.E."/>
            <person name="Kallscheuer N."/>
            <person name="Luecker S."/>
            <person name="Lage O.M."/>
            <person name="Pohl T."/>
            <person name="Merkel B.J."/>
            <person name="Hornburger P."/>
            <person name="Mueller R.-W."/>
            <person name="Bruemmer F."/>
            <person name="Labrenz M."/>
            <person name="Spormann A.M."/>
            <person name="Op Den Camp H."/>
            <person name="Overmann J."/>
            <person name="Amann R."/>
            <person name="Jetten M.S.M."/>
            <person name="Mascher T."/>
            <person name="Medema M.H."/>
            <person name="Devos D.P."/>
            <person name="Kaster A.-K."/>
            <person name="Ovreas L."/>
            <person name="Rohde M."/>
            <person name="Galperin M.Y."/>
            <person name="Jogler C."/>
        </authorList>
    </citation>
    <scope>NUCLEOTIDE SEQUENCE [LARGE SCALE GENOMIC DNA]</scope>
    <source>
        <strain evidence="1 2">Pla144</strain>
    </source>
</reference>
<dbReference type="AlphaFoldDB" id="A0A5C6CS98"/>
<accession>A0A5C6CS98</accession>
<evidence type="ECO:0000313" key="2">
    <source>
        <dbReference type="Proteomes" id="UP000318437"/>
    </source>
</evidence>
<dbReference type="EMBL" id="SJPS01000003">
    <property type="protein sequence ID" value="TWU27382.1"/>
    <property type="molecule type" value="Genomic_DNA"/>
</dbReference>
<comment type="caution">
    <text evidence="1">The sequence shown here is derived from an EMBL/GenBank/DDBJ whole genome shotgun (WGS) entry which is preliminary data.</text>
</comment>
<name>A0A5C6CS98_9BACT</name>
<organism evidence="1 2">
    <name type="scientific">Bythopirellula polymerisocia</name>
    <dbReference type="NCBI Taxonomy" id="2528003"/>
    <lineage>
        <taxon>Bacteria</taxon>
        <taxon>Pseudomonadati</taxon>
        <taxon>Planctomycetota</taxon>
        <taxon>Planctomycetia</taxon>
        <taxon>Pirellulales</taxon>
        <taxon>Lacipirellulaceae</taxon>
        <taxon>Bythopirellula</taxon>
    </lineage>
</organism>
<evidence type="ECO:0000313" key="1">
    <source>
        <dbReference type="EMBL" id="TWU27382.1"/>
    </source>
</evidence>
<protein>
    <submittedName>
        <fullName evidence="1">Uncharacterized protein</fullName>
    </submittedName>
</protein>
<gene>
    <name evidence="1" type="ORF">Pla144_21540</name>
</gene>